<sequence>MVEKIEFSAITTPDTNSSVRIIVDIPGTATQKAYQDTLRDLSKKQSIPGFNSSSNKRIPEQVLVGYFGEGVIKGSTLELLADTAIKDAIQSADIKAIGQAKLIEEAEKILLRLVPGEPLQLEVKVDVWPNIKFTGDYTGFTIAVQSEPLDQSQYDATLQRLRERAVVSVSAPENHAANKGDAIIVDMSPFEVLEDGSRGDPLPQLAGGEDLEIVLEAEKFMPGLIDGLLGIKVGEMREIPVQFPDKLGGEANVLAGKKAVFDVTCNEVLLRTLPEVNDDFANSIRPGLTLAELDKEILSALNSEGDKKKFEARDKALEAALLERIEAEIPETLVIERARQKFAIMMADMKSQGQQDDAELRKMITPENFNKYKEVVRESTTKQLKVSLALSMIAEKEGIELDQGEIEDQLELIRAEVKGEEFDEAVAKERIEATLQKNKASFSCLLLTL</sequence>
<dbReference type="GO" id="GO:0044183">
    <property type="term" value="F:protein folding chaperone"/>
    <property type="evidence" value="ECO:0007669"/>
    <property type="project" value="TreeGrafter"/>
</dbReference>
<dbReference type="Pfam" id="PF05697">
    <property type="entry name" value="Trigger_N"/>
    <property type="match status" value="1"/>
</dbReference>
<dbReference type="SUPFAM" id="SSF54534">
    <property type="entry name" value="FKBP-like"/>
    <property type="match status" value="1"/>
</dbReference>
<dbReference type="HAMAP" id="MF_00303">
    <property type="entry name" value="Trigger_factor_Tig"/>
    <property type="match status" value="1"/>
</dbReference>
<evidence type="ECO:0000313" key="11">
    <source>
        <dbReference type="EMBL" id="AFA52580.1"/>
    </source>
</evidence>
<evidence type="ECO:0000256" key="7">
    <source>
        <dbReference type="ARBA" id="ARBA00024849"/>
    </source>
</evidence>
<dbReference type="InterPro" id="IPR027304">
    <property type="entry name" value="Trigger_fact/SurA_dom_sf"/>
</dbReference>
<dbReference type="InterPro" id="IPR005215">
    <property type="entry name" value="Trig_fac"/>
</dbReference>
<evidence type="ECO:0000259" key="8">
    <source>
        <dbReference type="Pfam" id="PF00254"/>
    </source>
</evidence>
<dbReference type="Gene3D" id="3.30.70.1050">
    <property type="entry name" value="Trigger factor ribosome-binding domain"/>
    <property type="match status" value="1"/>
</dbReference>
<dbReference type="EMBL" id="JQ062411">
    <property type="protein sequence ID" value="AFA52580.1"/>
    <property type="molecule type" value="Genomic_DNA"/>
</dbReference>
<evidence type="ECO:0000256" key="6">
    <source>
        <dbReference type="ARBA" id="ARBA00023235"/>
    </source>
</evidence>
<keyword evidence="4" id="KW-0697">Rotamase</keyword>
<dbReference type="PANTHER" id="PTHR30560">
    <property type="entry name" value="TRIGGER FACTOR CHAPERONE AND PEPTIDYL-PROLYL CIS/TRANS ISOMERASE"/>
    <property type="match status" value="1"/>
</dbReference>
<proteinExistence type="inferred from homology"/>
<dbReference type="InterPro" id="IPR046357">
    <property type="entry name" value="PPIase_dom_sf"/>
</dbReference>
<accession>H6WB92</accession>
<dbReference type="AlphaFoldDB" id="H6WB92"/>
<feature type="domain" description="Trigger factor ribosome-binding bacterial" evidence="9">
    <location>
        <begin position="15"/>
        <end position="161"/>
    </location>
</feature>
<evidence type="ECO:0000256" key="4">
    <source>
        <dbReference type="ARBA" id="ARBA00023110"/>
    </source>
</evidence>
<evidence type="ECO:0000259" key="9">
    <source>
        <dbReference type="Pfam" id="PF05697"/>
    </source>
</evidence>
<evidence type="ECO:0000256" key="1">
    <source>
        <dbReference type="ARBA" id="ARBA00000971"/>
    </source>
</evidence>
<keyword evidence="6" id="KW-0413">Isomerase</keyword>
<dbReference type="InterPro" id="IPR037041">
    <property type="entry name" value="Trigger_fac_C_sf"/>
</dbReference>
<dbReference type="GO" id="GO:0051083">
    <property type="term" value="P:'de novo' cotranslational protein folding"/>
    <property type="evidence" value="ECO:0007669"/>
    <property type="project" value="TreeGrafter"/>
</dbReference>
<dbReference type="InterPro" id="IPR001179">
    <property type="entry name" value="PPIase_FKBP_dom"/>
</dbReference>
<feature type="domain" description="Trigger factor C-terminal" evidence="10">
    <location>
        <begin position="289"/>
        <end position="427"/>
    </location>
</feature>
<name>H6WB92_VAULI</name>
<comment type="catalytic activity">
    <reaction evidence="1">
        <text>[protein]-peptidylproline (omega=180) = [protein]-peptidylproline (omega=0)</text>
        <dbReference type="Rhea" id="RHEA:16237"/>
        <dbReference type="Rhea" id="RHEA-COMP:10747"/>
        <dbReference type="Rhea" id="RHEA-COMP:10748"/>
        <dbReference type="ChEBI" id="CHEBI:83833"/>
        <dbReference type="ChEBI" id="CHEBI:83834"/>
        <dbReference type="EC" id="5.2.1.8"/>
    </reaction>
</comment>
<dbReference type="SUPFAM" id="SSF102735">
    <property type="entry name" value="Trigger factor ribosome-binding domain"/>
    <property type="match status" value="1"/>
</dbReference>
<dbReference type="GO" id="GO:0015031">
    <property type="term" value="P:protein transport"/>
    <property type="evidence" value="ECO:0007669"/>
    <property type="project" value="InterPro"/>
</dbReference>
<dbReference type="GO" id="GO:0003755">
    <property type="term" value="F:peptidyl-prolyl cis-trans isomerase activity"/>
    <property type="evidence" value="ECO:0007669"/>
    <property type="project" value="UniProtKB-KW"/>
</dbReference>
<dbReference type="FunFam" id="3.30.70.1050:FF:000004">
    <property type="entry name" value="Trigger factor"/>
    <property type="match status" value="1"/>
</dbReference>
<comment type="similarity">
    <text evidence="2">Belongs to the FKBP-type PPIase family. Tig subfamily.</text>
</comment>
<evidence type="ECO:0000256" key="2">
    <source>
        <dbReference type="ARBA" id="ARBA00005464"/>
    </source>
</evidence>
<dbReference type="Pfam" id="PF00254">
    <property type="entry name" value="FKBP_C"/>
    <property type="match status" value="1"/>
</dbReference>
<dbReference type="GO" id="GO:0043335">
    <property type="term" value="P:protein unfolding"/>
    <property type="evidence" value="ECO:0007669"/>
    <property type="project" value="TreeGrafter"/>
</dbReference>
<dbReference type="Gene3D" id="1.10.3120.10">
    <property type="entry name" value="Trigger factor, C-terminal domain"/>
    <property type="match status" value="1"/>
</dbReference>
<dbReference type="PANTHER" id="PTHR30560:SF3">
    <property type="entry name" value="TRIGGER FACTOR-LIKE PROTEIN TIG, CHLOROPLASTIC"/>
    <property type="match status" value="1"/>
</dbReference>
<dbReference type="InterPro" id="IPR036611">
    <property type="entry name" value="Trigger_fac_ribosome-bd_sf"/>
</dbReference>
<dbReference type="NCBIfam" id="TIGR00115">
    <property type="entry name" value="tig"/>
    <property type="match status" value="1"/>
</dbReference>
<dbReference type="Pfam" id="PF05698">
    <property type="entry name" value="Trigger_C"/>
    <property type="match status" value="1"/>
</dbReference>
<dbReference type="EC" id="5.2.1.8" evidence="3"/>
<feature type="domain" description="PPIase FKBP-type" evidence="8">
    <location>
        <begin position="206"/>
        <end position="264"/>
    </location>
</feature>
<evidence type="ECO:0000259" key="10">
    <source>
        <dbReference type="Pfam" id="PF05698"/>
    </source>
</evidence>
<dbReference type="SUPFAM" id="SSF109998">
    <property type="entry name" value="Triger factor/SurA peptide-binding domain-like"/>
    <property type="match status" value="1"/>
</dbReference>
<organism evidence="11">
    <name type="scientific">Vaucheria litorea</name>
    <name type="common">Yellow-green alga</name>
    <dbReference type="NCBI Taxonomy" id="109269"/>
    <lineage>
        <taxon>Eukaryota</taxon>
        <taxon>Sar</taxon>
        <taxon>Stramenopiles</taxon>
        <taxon>Ochrophyta</taxon>
        <taxon>PX clade</taxon>
        <taxon>Xanthophyceae</taxon>
        <taxon>Vaucheriales</taxon>
        <taxon>Vaucheriaceae</taxon>
        <taxon>Vaucheria</taxon>
    </lineage>
</organism>
<keyword evidence="5" id="KW-0143">Chaperone</keyword>
<evidence type="ECO:0000256" key="3">
    <source>
        <dbReference type="ARBA" id="ARBA00013194"/>
    </source>
</evidence>
<protein>
    <recommendedName>
        <fullName evidence="3">peptidylprolyl isomerase</fullName>
        <ecNumber evidence="3">5.2.1.8</ecNumber>
    </recommendedName>
</protein>
<dbReference type="InterPro" id="IPR008880">
    <property type="entry name" value="Trigger_fac_C"/>
</dbReference>
<dbReference type="Gene3D" id="3.10.50.40">
    <property type="match status" value="1"/>
</dbReference>
<dbReference type="PIRSF" id="PIRSF003095">
    <property type="entry name" value="Trigger_factor"/>
    <property type="match status" value="1"/>
</dbReference>
<comment type="function">
    <text evidence="7">Involved in protein export. Acts as a chaperone by maintaining the newly synthesized protein in an open conformation. Functions as a peptidyl-prolyl cis-trans isomerase.</text>
</comment>
<dbReference type="GO" id="GO:0043022">
    <property type="term" value="F:ribosome binding"/>
    <property type="evidence" value="ECO:0007669"/>
    <property type="project" value="TreeGrafter"/>
</dbReference>
<reference evidence="11" key="1">
    <citation type="journal article" date="2012" name="Mol. Biol. Evol.">
        <title>Transcriptomic Evidence for the Expression of Horizontally Transferred Algal Nuclear Genes in the Photosynthetic Sea Slug, Elysia chlorotica.</title>
        <authorList>
            <person name="Pierce S.K."/>
            <person name="Fang X."/>
            <person name="Schwartz J.A."/>
            <person name="Jiang X."/>
            <person name="Zhao W."/>
            <person name="Curtis N.E."/>
            <person name="Kocot K.M."/>
            <person name="Yang B."/>
            <person name="Wang J."/>
        </authorList>
    </citation>
    <scope>NUCLEOTIDE SEQUENCE</scope>
</reference>
<dbReference type="InterPro" id="IPR008881">
    <property type="entry name" value="Trigger_fac_ribosome-bd_bac"/>
</dbReference>
<evidence type="ECO:0000256" key="5">
    <source>
        <dbReference type="ARBA" id="ARBA00023186"/>
    </source>
</evidence>